<protein>
    <submittedName>
        <fullName evidence="1">Uncharacterized protein</fullName>
    </submittedName>
</protein>
<comment type="caution">
    <text evidence="1">The sequence shown here is derived from an EMBL/GenBank/DDBJ whole genome shotgun (WGS) entry which is preliminary data.</text>
</comment>
<name>A0AAV7RS94_PLEWA</name>
<dbReference type="Proteomes" id="UP001066276">
    <property type="component" value="Chromosome 5"/>
</dbReference>
<proteinExistence type="predicted"/>
<gene>
    <name evidence="1" type="ORF">NDU88_007566</name>
</gene>
<evidence type="ECO:0000313" key="2">
    <source>
        <dbReference type="Proteomes" id="UP001066276"/>
    </source>
</evidence>
<organism evidence="1 2">
    <name type="scientific">Pleurodeles waltl</name>
    <name type="common">Iberian ribbed newt</name>
    <dbReference type="NCBI Taxonomy" id="8319"/>
    <lineage>
        <taxon>Eukaryota</taxon>
        <taxon>Metazoa</taxon>
        <taxon>Chordata</taxon>
        <taxon>Craniata</taxon>
        <taxon>Vertebrata</taxon>
        <taxon>Euteleostomi</taxon>
        <taxon>Amphibia</taxon>
        <taxon>Batrachia</taxon>
        <taxon>Caudata</taxon>
        <taxon>Salamandroidea</taxon>
        <taxon>Salamandridae</taxon>
        <taxon>Pleurodelinae</taxon>
        <taxon>Pleurodeles</taxon>
    </lineage>
</organism>
<evidence type="ECO:0000313" key="1">
    <source>
        <dbReference type="EMBL" id="KAJ1154823.1"/>
    </source>
</evidence>
<sequence length="89" mass="9189">MIRLAACSERRTEPLLHYLENRSGAICVACVVAFGAEDDLCLGVKVLGAEVVNGGVLGAEAADGRLSAKAGLLGTEEDGFGFTFGVECQ</sequence>
<accession>A0AAV7RS94</accession>
<reference evidence="1" key="1">
    <citation type="journal article" date="2022" name="bioRxiv">
        <title>Sequencing and chromosome-scale assembly of the giantPleurodeles waltlgenome.</title>
        <authorList>
            <person name="Brown T."/>
            <person name="Elewa A."/>
            <person name="Iarovenko S."/>
            <person name="Subramanian E."/>
            <person name="Araus A.J."/>
            <person name="Petzold A."/>
            <person name="Susuki M."/>
            <person name="Suzuki K.-i.T."/>
            <person name="Hayashi T."/>
            <person name="Toyoda A."/>
            <person name="Oliveira C."/>
            <person name="Osipova E."/>
            <person name="Leigh N.D."/>
            <person name="Simon A."/>
            <person name="Yun M.H."/>
        </authorList>
    </citation>
    <scope>NUCLEOTIDE SEQUENCE</scope>
    <source>
        <strain evidence="1">20211129_DDA</strain>
        <tissue evidence="1">Liver</tissue>
    </source>
</reference>
<dbReference type="EMBL" id="JANPWB010000009">
    <property type="protein sequence ID" value="KAJ1154823.1"/>
    <property type="molecule type" value="Genomic_DNA"/>
</dbReference>
<keyword evidence="2" id="KW-1185">Reference proteome</keyword>
<dbReference type="AlphaFoldDB" id="A0AAV7RS94"/>